<reference evidence="1" key="1">
    <citation type="submission" date="2017-10" db="EMBL/GenBank/DDBJ databases">
        <title>Draft genome sequence of the planktic cyanobacteria Tychonema bourrellyi isolated from alpine lentic freshwater.</title>
        <authorList>
            <person name="Tett A."/>
            <person name="Armanini F."/>
            <person name="Asnicar F."/>
            <person name="Boscaini A."/>
            <person name="Pasolli E."/>
            <person name="Zolfo M."/>
            <person name="Donati C."/>
            <person name="Salmaso N."/>
            <person name="Segata N."/>
        </authorList>
    </citation>
    <scope>NUCLEOTIDE SEQUENCE</scope>
    <source>
        <strain evidence="1">FEM_GT703</strain>
    </source>
</reference>
<name>A0A2G4EXR9_9CYAN</name>
<organism evidence="1 2">
    <name type="scientific">Tychonema bourrellyi FEM_GT703</name>
    <dbReference type="NCBI Taxonomy" id="2040638"/>
    <lineage>
        <taxon>Bacteria</taxon>
        <taxon>Bacillati</taxon>
        <taxon>Cyanobacteriota</taxon>
        <taxon>Cyanophyceae</taxon>
        <taxon>Oscillatoriophycideae</taxon>
        <taxon>Oscillatoriales</taxon>
        <taxon>Microcoleaceae</taxon>
        <taxon>Tychonema</taxon>
    </lineage>
</organism>
<dbReference type="RefSeq" id="WP_096831110.1">
    <property type="nucleotide sequence ID" value="NZ_NXIB02000111.1"/>
</dbReference>
<evidence type="ECO:0000313" key="2">
    <source>
        <dbReference type="Proteomes" id="UP000226442"/>
    </source>
</evidence>
<dbReference type="EMBL" id="NXIB02000111">
    <property type="protein sequence ID" value="PHX54276.1"/>
    <property type="molecule type" value="Genomic_DNA"/>
</dbReference>
<dbReference type="AlphaFoldDB" id="A0A2G4EXR9"/>
<proteinExistence type="predicted"/>
<sequence>MITTIDNFTKQILGNLKPATKIFLAMARMEETEKPTLLAISNRLDSESTAGITEKSDKIKSKLSGN</sequence>
<comment type="caution">
    <text evidence="1">The sequence shown here is derived from an EMBL/GenBank/DDBJ whole genome shotgun (WGS) entry which is preliminary data.</text>
</comment>
<keyword evidence="2" id="KW-1185">Reference proteome</keyword>
<protein>
    <submittedName>
        <fullName evidence="1">Uncharacterized protein</fullName>
    </submittedName>
</protein>
<dbReference type="Proteomes" id="UP000226442">
    <property type="component" value="Unassembled WGS sequence"/>
</dbReference>
<gene>
    <name evidence="1" type="ORF">CP500_017040</name>
</gene>
<evidence type="ECO:0000313" key="1">
    <source>
        <dbReference type="EMBL" id="PHX54276.1"/>
    </source>
</evidence>
<accession>A0A2G4EXR9</accession>